<dbReference type="GO" id="GO:0005524">
    <property type="term" value="F:ATP binding"/>
    <property type="evidence" value="ECO:0007669"/>
    <property type="project" value="UniProtKB-KW"/>
</dbReference>
<dbReference type="InterPro" id="IPR022698">
    <property type="entry name" value="OrsD"/>
</dbReference>
<dbReference type="EMBL" id="JAGHQM010000603">
    <property type="protein sequence ID" value="KAH0559412.1"/>
    <property type="molecule type" value="Genomic_DNA"/>
</dbReference>
<dbReference type="PANTHER" id="PTHR13710">
    <property type="entry name" value="DNA HELICASE RECQ FAMILY MEMBER"/>
    <property type="match status" value="1"/>
</dbReference>
<feature type="region of interest" description="Disordered" evidence="7">
    <location>
        <begin position="62"/>
        <end position="96"/>
    </location>
</feature>
<feature type="compositionally biased region" description="Basic residues" evidence="7">
    <location>
        <begin position="1"/>
        <end position="17"/>
    </location>
</feature>
<dbReference type="InterPro" id="IPR001650">
    <property type="entry name" value="Helicase_C-like"/>
</dbReference>
<feature type="region of interest" description="Disordered" evidence="7">
    <location>
        <begin position="1429"/>
        <end position="1467"/>
    </location>
</feature>
<keyword evidence="2" id="KW-0547">Nucleotide-binding</keyword>
<dbReference type="PROSITE" id="PS51194">
    <property type="entry name" value="HELICASE_CTER"/>
    <property type="match status" value="1"/>
</dbReference>
<evidence type="ECO:0000256" key="7">
    <source>
        <dbReference type="SAM" id="MobiDB-lite"/>
    </source>
</evidence>
<name>A0A9P8LC31_9PEZI</name>
<feature type="compositionally biased region" description="Polar residues" evidence="7">
    <location>
        <begin position="18"/>
        <end position="32"/>
    </location>
</feature>
<feature type="domain" description="C2H2-type" evidence="8">
    <location>
        <begin position="217"/>
        <end position="245"/>
    </location>
</feature>
<protein>
    <recommendedName>
        <fullName evidence="5">DNA 3'-5' helicase</fullName>
        <ecNumber evidence="5">5.6.2.4</ecNumber>
    </recommendedName>
</protein>
<dbReference type="Pfam" id="PF00271">
    <property type="entry name" value="Helicase_C"/>
    <property type="match status" value="1"/>
</dbReference>
<evidence type="ECO:0000259" key="10">
    <source>
        <dbReference type="PROSITE" id="PS51194"/>
    </source>
</evidence>
<feature type="domain" description="Helicase C-terminal" evidence="10">
    <location>
        <begin position="1299"/>
        <end position="1449"/>
    </location>
</feature>
<dbReference type="InterPro" id="IPR014001">
    <property type="entry name" value="Helicase_ATP-bd"/>
</dbReference>
<evidence type="ECO:0000259" key="9">
    <source>
        <dbReference type="PROSITE" id="PS51192"/>
    </source>
</evidence>
<feature type="compositionally biased region" description="Low complexity" evidence="7">
    <location>
        <begin position="1972"/>
        <end position="1987"/>
    </location>
</feature>
<dbReference type="InterPro" id="IPR011545">
    <property type="entry name" value="DEAD/DEAH_box_helicase_dom"/>
</dbReference>
<evidence type="ECO:0000259" key="8">
    <source>
        <dbReference type="PROSITE" id="PS50157"/>
    </source>
</evidence>
<evidence type="ECO:0000256" key="4">
    <source>
        <dbReference type="ARBA" id="ARBA00034617"/>
    </source>
</evidence>
<dbReference type="GO" id="GO:0000724">
    <property type="term" value="P:double-strand break repair via homologous recombination"/>
    <property type="evidence" value="ECO:0007669"/>
    <property type="project" value="TreeGrafter"/>
</dbReference>
<evidence type="ECO:0000256" key="3">
    <source>
        <dbReference type="ARBA" id="ARBA00022840"/>
    </source>
</evidence>
<dbReference type="SMART" id="SM00487">
    <property type="entry name" value="DEXDc"/>
    <property type="match status" value="1"/>
</dbReference>
<accession>A0A9P8LC31</accession>
<evidence type="ECO:0000256" key="1">
    <source>
        <dbReference type="ARBA" id="ARBA00005446"/>
    </source>
</evidence>
<dbReference type="Pfam" id="PF12013">
    <property type="entry name" value="OrsD"/>
    <property type="match status" value="1"/>
</dbReference>
<gene>
    <name evidence="11" type="ORF">GP486_004072</name>
</gene>
<feature type="compositionally biased region" description="Basic residues" evidence="7">
    <location>
        <begin position="1429"/>
        <end position="1438"/>
    </location>
</feature>
<evidence type="ECO:0000256" key="2">
    <source>
        <dbReference type="ARBA" id="ARBA00022741"/>
    </source>
</evidence>
<keyword evidence="6" id="KW-0479">Metal-binding</keyword>
<organism evidence="11 12">
    <name type="scientific">Trichoglossum hirsutum</name>
    <dbReference type="NCBI Taxonomy" id="265104"/>
    <lineage>
        <taxon>Eukaryota</taxon>
        <taxon>Fungi</taxon>
        <taxon>Dikarya</taxon>
        <taxon>Ascomycota</taxon>
        <taxon>Pezizomycotina</taxon>
        <taxon>Geoglossomycetes</taxon>
        <taxon>Geoglossales</taxon>
        <taxon>Geoglossaceae</taxon>
        <taxon>Trichoglossum</taxon>
    </lineage>
</organism>
<comment type="similarity">
    <text evidence="1">Belongs to the helicase family. RecQ subfamily.</text>
</comment>
<keyword evidence="3" id="KW-0067">ATP-binding</keyword>
<dbReference type="GO" id="GO:0009378">
    <property type="term" value="F:four-way junction helicase activity"/>
    <property type="evidence" value="ECO:0007669"/>
    <property type="project" value="TreeGrafter"/>
</dbReference>
<feature type="region of interest" description="Disordered" evidence="7">
    <location>
        <begin position="1967"/>
        <end position="1987"/>
    </location>
</feature>
<dbReference type="GO" id="GO:0003676">
    <property type="term" value="F:nucleic acid binding"/>
    <property type="evidence" value="ECO:0007669"/>
    <property type="project" value="InterPro"/>
</dbReference>
<dbReference type="GO" id="GO:0005737">
    <property type="term" value="C:cytoplasm"/>
    <property type="evidence" value="ECO:0007669"/>
    <property type="project" value="TreeGrafter"/>
</dbReference>
<dbReference type="PROSITE" id="PS50157">
    <property type="entry name" value="ZINC_FINGER_C2H2_2"/>
    <property type="match status" value="1"/>
</dbReference>
<evidence type="ECO:0000256" key="5">
    <source>
        <dbReference type="ARBA" id="ARBA00034808"/>
    </source>
</evidence>
<dbReference type="EC" id="5.6.2.4" evidence="5"/>
<proteinExistence type="inferred from homology"/>
<feature type="compositionally biased region" description="Acidic residues" evidence="7">
    <location>
        <begin position="87"/>
        <end position="96"/>
    </location>
</feature>
<dbReference type="InterPro" id="IPR013087">
    <property type="entry name" value="Znf_C2H2_type"/>
</dbReference>
<comment type="catalytic activity">
    <reaction evidence="4">
        <text>Couples ATP hydrolysis with the unwinding of duplex DNA by translocating in the 3'-5' direction.</text>
        <dbReference type="EC" id="5.6.2.4"/>
    </reaction>
</comment>
<dbReference type="Pfam" id="PF00270">
    <property type="entry name" value="DEAD"/>
    <property type="match status" value="1"/>
</dbReference>
<evidence type="ECO:0000256" key="6">
    <source>
        <dbReference type="PROSITE-ProRule" id="PRU00042"/>
    </source>
</evidence>
<dbReference type="SUPFAM" id="SSF52540">
    <property type="entry name" value="P-loop containing nucleoside triphosphate hydrolases"/>
    <property type="match status" value="1"/>
</dbReference>
<evidence type="ECO:0000313" key="12">
    <source>
        <dbReference type="Proteomes" id="UP000750711"/>
    </source>
</evidence>
<feature type="compositionally biased region" description="Gly residues" evidence="7">
    <location>
        <begin position="1439"/>
        <end position="1450"/>
    </location>
</feature>
<dbReference type="Gene3D" id="3.40.50.300">
    <property type="entry name" value="P-loop containing nucleotide triphosphate hydrolases"/>
    <property type="match status" value="2"/>
</dbReference>
<dbReference type="Proteomes" id="UP000750711">
    <property type="component" value="Unassembled WGS sequence"/>
</dbReference>
<dbReference type="PANTHER" id="PTHR13710:SF154">
    <property type="entry name" value="RECQ HELICASE, PUTATIVE (AFU_ORTHOLOGUE AFUA_6G14720)-RELATED"/>
    <property type="match status" value="1"/>
</dbReference>
<feature type="region of interest" description="Disordered" evidence="7">
    <location>
        <begin position="1"/>
        <end position="34"/>
    </location>
</feature>
<dbReference type="GO" id="GO:0005694">
    <property type="term" value="C:chromosome"/>
    <property type="evidence" value="ECO:0007669"/>
    <property type="project" value="TreeGrafter"/>
</dbReference>
<comment type="caution">
    <text evidence="11">The sequence shown here is derived from an EMBL/GenBank/DDBJ whole genome shotgun (WGS) entry which is preliminary data.</text>
</comment>
<keyword evidence="6" id="KW-0862">Zinc</keyword>
<dbReference type="InterPro" id="IPR027417">
    <property type="entry name" value="P-loop_NTPase"/>
</dbReference>
<dbReference type="GO" id="GO:0043138">
    <property type="term" value="F:3'-5' DNA helicase activity"/>
    <property type="evidence" value="ECO:0007669"/>
    <property type="project" value="UniProtKB-EC"/>
</dbReference>
<evidence type="ECO:0000313" key="11">
    <source>
        <dbReference type="EMBL" id="KAH0559412.1"/>
    </source>
</evidence>
<feature type="domain" description="Helicase ATP-binding" evidence="9">
    <location>
        <begin position="1111"/>
        <end position="1270"/>
    </location>
</feature>
<reference evidence="11" key="1">
    <citation type="submission" date="2021-03" db="EMBL/GenBank/DDBJ databases">
        <title>Comparative genomics and phylogenomic investigation of the class Geoglossomycetes provide insights into ecological specialization and systematics.</title>
        <authorList>
            <person name="Melie T."/>
            <person name="Pirro S."/>
            <person name="Miller A.N."/>
            <person name="Quandt A."/>
        </authorList>
    </citation>
    <scope>NUCLEOTIDE SEQUENCE</scope>
    <source>
        <strain evidence="11">CAQ_001_2017</strain>
    </source>
</reference>
<dbReference type="PROSITE" id="PS00028">
    <property type="entry name" value="ZINC_FINGER_C2H2_1"/>
    <property type="match status" value="1"/>
</dbReference>
<dbReference type="SMART" id="SM00490">
    <property type="entry name" value="HELICc"/>
    <property type="match status" value="1"/>
</dbReference>
<feature type="compositionally biased region" description="Basic and acidic residues" evidence="7">
    <location>
        <begin position="1455"/>
        <end position="1466"/>
    </location>
</feature>
<keyword evidence="12" id="KW-1185">Reference proteome</keyword>
<dbReference type="GO" id="GO:0008270">
    <property type="term" value="F:zinc ion binding"/>
    <property type="evidence" value="ECO:0007669"/>
    <property type="project" value="UniProtKB-KW"/>
</dbReference>
<keyword evidence="6" id="KW-0863">Zinc-finger</keyword>
<dbReference type="PROSITE" id="PS51192">
    <property type="entry name" value="HELICASE_ATP_BIND_1"/>
    <property type="match status" value="1"/>
</dbReference>
<sequence>MSIKKGRAYQRFRRQSRTTHQTNSIGKSSSAKPVNRRISINMLLNSDKPVPTRSVLEDEFMADPKMPTSSPQPDIIGSVRETGVQSDTDENGDTDEMELDELSPNNGVNPMDGVSFENDLQEKPEEEVLDALRRLGLVYHHRYGVFACLACIRPLFGRDVVPHLERYHPEHKGSLRKAEQLQMRIPGIVWSHASKGVKRQPETAIPPLEGILVEQGYHCQFCNAAFRTDGSVKAHLRQKHTEDEQRQWKRKKLPIGPMQSFSTGNAKLWKTRCFQVTMTDATEIRTSCQVGGFSKQVLDEEKKETQAILEERAKKHRMQAVVSTNDPTAVDPWLTNMDWSRFLGTEVTLSDWHRIADLLPVPGMLESEHDAEALRMEVRDIVVIAARKLDSLSRALRSTLNNSKGCNDGRVGRPIRPVRMKTSYHYSDQWARFILFVLRTTADSDAETKYGVRLNSRQRCVVGKLRVSLRALVKFRGEVETDSSPVRCPKRKRPGGVTTDQELREVVHRDIVDLSYACLDEEILDNPFNSPLLAFSAAAAVESQKADHLGITPYALMRPAQYTRVLAALRYCARMIVIECSDRDAKIAYPTDETSYLRARMKQILESCDRFMMNNSPSPLGELLCRLAYGNSVRHLDELPENVRWLSPKKLDILKAGVIEIDMLVSSVRSYVQFVEEFLLRKLLFTESSYQLPTRQQMSDLRDDTQNRTEGYWYGVELQKELGSTIDMVRTALLSRGADVNRYVCSKMHCGPGKSNVRVPEWSPEGRRTYEADCGSFLDSLMVLIHFTSGLPARGTEITSIRWRNTSQVFRNIFVSRGEVVICTRYHKSIALTGKSRNITRYVPHVVGRMVVAYLSWVRPFRDFLGVRCGVVDDNGQSESCFLWSSGFHPAPREVLDDPEAEQPIIEHHRVGLGISLYRHVAIAISREMIQQKLVENRTIENNRLLAVLGILSSDGDECLDGYGGGGGNYPDDTAIGDDERMLNSVFDMQGCHPTITNKTYYARGSRLWDDLTLLNQEGFRQASHVWHNLFRFREMELVTGHPNEVDQLRFDEIDDGSGDSPTSFVIKPFPWNEPLVTSPDVREKIGQLMGDDNAKFKSVEQAKMFTAIRKSWSQNQETVTAVLATGAGKTLPILLASILPGSTSTVVITPFVALMEDFEERCRELKVDCARWSPKMASRPRIIILAAETMAKSKRLADDLSNWTRRDNQLVDRIVFDEAHVLITAFYRNLDSLAHVLPAISCQKVFITATLPPSGERLLFGRVGVRSTVMLRCPTFRPNLSYRIELIDREDGLDFNGIPKDLLASVSVKSREIARDEKIIVYCRTKAETEAIAKELGCEYFNGSLTDEKKREVLRRWLEQDSYKVIVATFGGLGNGVDYPKVRYAYHVSPWQNAMCFAQESGRVARDGKPGTCFIFCRLKIEQKRKKISRAGRRGRGRGVGYGHQGGGSDSDDNGDKVEGLHPDEMDGVSLEGDLLTELRRLRRANRIAVKDFFNGNDCLRGPLTKFLDGWHVDCVALGGAWCSNCKPDVPPCTEAIRPLKDEDYIPPLSGAGFHRQITLTQMGRCHAKKKTAACIEYLGTPPPIVPLFGGVESTGCGSPIGAKALSESFSSFAVPDPAPVGEDSGEKSWTEGLSSFIVPDSAPVVEEDFDEESWSKGLSSFIVPDSAPVVIEEGSSPSTLELDSGSARLSSDEGRRLRPFSTIVPDPAEVVSDSSFDGMDMYKYLLGSEFLGDEAPEQGGQDQFYGGDGEACVTEPAGTFWQAESNHLVGSTVDHTNPFDSAGEHGLVLTDDVQYVGTIDVSPAGGNPKLSPDYEWGPGMSSQVQGLMKTIEDRSGIGNPMVSTGVTSYVSGRPMDPTSNMDLLPLGEVYGLTQMTGVGEKNRDFILADPSTPTPLSSHMDNATQGTVESCRTGDLTTDNRLIRKSSSLTSMSSSLPWSSFRSSGNVAYPVQCNVAPTVTGKYHSPSARIPNPHSSISSSPRPSQTISSAKQRHELFSQWSEMVQAFTKRCPLCYYQNPEASATHTWAEKSRLEKTGGCGVYPSFVEFVQWKRRWIAPSIGKCFEKYSCCFNCYLPYDLCRNLNDSARCDGRSITSDIVIPIVFMSQVFDDLRPTQADIRHPEDKEGFERWLRASVPGCSVKVTNCFMLFNIVARKMIEKVNGN</sequence>